<comment type="caution">
    <text evidence="1">The sequence shown here is derived from an EMBL/GenBank/DDBJ whole genome shotgun (WGS) entry which is preliminary data.</text>
</comment>
<evidence type="ECO:0008006" key="3">
    <source>
        <dbReference type="Google" id="ProtNLM"/>
    </source>
</evidence>
<reference evidence="1 2" key="1">
    <citation type="submission" date="2016-11" db="EMBL/GenBank/DDBJ databases">
        <title>Whole genomes of Flavobacteriaceae.</title>
        <authorList>
            <person name="Stine C."/>
            <person name="Li C."/>
            <person name="Tadesse D."/>
        </authorList>
    </citation>
    <scope>NUCLEOTIDE SEQUENCE [LARGE SCALE GENOMIC DNA]</scope>
    <source>
        <strain evidence="1 2">DSM 15937</strain>
    </source>
</reference>
<evidence type="ECO:0000313" key="1">
    <source>
        <dbReference type="EMBL" id="OXA79069.1"/>
    </source>
</evidence>
<keyword evidence="2" id="KW-1185">Reference proteome</keyword>
<organism evidence="1 2">
    <name type="scientific">Flavobacterium frigidimaris</name>
    <dbReference type="NCBI Taxonomy" id="262320"/>
    <lineage>
        <taxon>Bacteria</taxon>
        <taxon>Pseudomonadati</taxon>
        <taxon>Bacteroidota</taxon>
        <taxon>Flavobacteriia</taxon>
        <taxon>Flavobacteriales</taxon>
        <taxon>Flavobacteriaceae</taxon>
        <taxon>Flavobacterium</taxon>
    </lineage>
</organism>
<protein>
    <recommendedName>
        <fullName evidence="3">Cyclic nucleotide-binding domain-containing protein</fullName>
    </recommendedName>
</protein>
<dbReference type="EMBL" id="MUGV01000018">
    <property type="protein sequence ID" value="OXA79069.1"/>
    <property type="molecule type" value="Genomic_DNA"/>
</dbReference>
<gene>
    <name evidence="1" type="ORF">B0A65_11005</name>
</gene>
<evidence type="ECO:0000313" key="2">
    <source>
        <dbReference type="Proteomes" id="UP000198382"/>
    </source>
</evidence>
<accession>A0ABX4BQ86</accession>
<proteinExistence type="predicted"/>
<dbReference type="Proteomes" id="UP000198382">
    <property type="component" value="Unassembled WGS sequence"/>
</dbReference>
<name>A0ABX4BQ86_FLAFR</name>
<sequence>MKFLFFNSLIFLLSFNIQNKEEKLIVNFLNSCQDKNIKMTSIKEQYICQTENNKELKTDLDKFINDQILELRKELQTKDISNLKIVNAANDAEVKKEFLTEDASNIFVLKEGQKNSHYFLIENGKIASFSVMNKGRIKIFLLLCR</sequence>